<dbReference type="InterPro" id="IPR027385">
    <property type="entry name" value="Beta-barrel_OMP"/>
</dbReference>
<dbReference type="EMBL" id="WNDX01000042">
    <property type="protein sequence ID" value="KAF1044505.1"/>
    <property type="molecule type" value="Genomic_DNA"/>
</dbReference>
<evidence type="ECO:0000313" key="6">
    <source>
        <dbReference type="Proteomes" id="UP000462435"/>
    </source>
</evidence>
<proteinExistence type="predicted"/>
<feature type="chain" id="PRO_5030991682" description="Outer membrane protein beta-barrel domain-containing protein" evidence="3">
    <location>
        <begin position="23"/>
        <end position="208"/>
    </location>
</feature>
<reference evidence="6" key="1">
    <citation type="journal article" date="2020" name="MBio">
        <title>Horizontal gene transfer to a defensive symbiont with a reduced genome amongst a multipartite beetle microbiome.</title>
        <authorList>
            <person name="Waterworth S.C."/>
            <person name="Florez L.V."/>
            <person name="Rees E.R."/>
            <person name="Hertweck C."/>
            <person name="Kaltenpoth M."/>
            <person name="Kwan J.C."/>
        </authorList>
    </citation>
    <scope>NUCLEOTIDE SEQUENCE [LARGE SCALE GENOMIC DNA]</scope>
</reference>
<dbReference type="AlphaFoldDB" id="A0A7V8FXJ8"/>
<feature type="domain" description="Outer membrane protein beta-barrel" evidence="4">
    <location>
        <begin position="11"/>
        <end position="208"/>
    </location>
</feature>
<keyword evidence="2 3" id="KW-0732">Signal</keyword>
<dbReference type="Gene3D" id="2.40.160.20">
    <property type="match status" value="1"/>
</dbReference>
<dbReference type="GO" id="GO:0009279">
    <property type="term" value="C:cell outer membrane"/>
    <property type="evidence" value="ECO:0007669"/>
    <property type="project" value="UniProtKB-SubCell"/>
</dbReference>
<gene>
    <name evidence="5" type="ORF">GAK35_01704</name>
</gene>
<accession>A0A7V8FXJ8</accession>
<evidence type="ECO:0000256" key="2">
    <source>
        <dbReference type="ARBA" id="ARBA00022729"/>
    </source>
</evidence>
<organism evidence="5 6">
    <name type="scientific">Herbaspirillum frisingense</name>
    <dbReference type="NCBI Taxonomy" id="92645"/>
    <lineage>
        <taxon>Bacteria</taxon>
        <taxon>Pseudomonadati</taxon>
        <taxon>Pseudomonadota</taxon>
        <taxon>Betaproteobacteria</taxon>
        <taxon>Burkholderiales</taxon>
        <taxon>Oxalobacteraceae</taxon>
        <taxon>Herbaspirillum</taxon>
    </lineage>
</organism>
<evidence type="ECO:0000313" key="5">
    <source>
        <dbReference type="EMBL" id="KAF1044505.1"/>
    </source>
</evidence>
<dbReference type="SUPFAM" id="SSF56925">
    <property type="entry name" value="OMPA-like"/>
    <property type="match status" value="1"/>
</dbReference>
<evidence type="ECO:0000256" key="1">
    <source>
        <dbReference type="ARBA" id="ARBA00004442"/>
    </source>
</evidence>
<sequence>MKKMRLLVAGVLLAASSVSTWAQAVKSDSGVYIGIEGGMNTYHVSEKDAPSNRNYSDSRNAGALRALIGYRFNPNFSVEASYLSLGNFERELVRGARRWNLKANTDAFDVSAIYKFTQFVPGLFIRGGLMNSTVSVQIVDEIPGSYRSTRDYSRSGNGYLLGLGYEFDLTSNWSANASFTRLQRLGGSWNDEATVNASLYSAGVKYRF</sequence>
<dbReference type="Proteomes" id="UP000462435">
    <property type="component" value="Unassembled WGS sequence"/>
</dbReference>
<name>A0A7V8FXJ8_9BURK</name>
<evidence type="ECO:0000256" key="3">
    <source>
        <dbReference type="SAM" id="SignalP"/>
    </source>
</evidence>
<evidence type="ECO:0000259" key="4">
    <source>
        <dbReference type="Pfam" id="PF13505"/>
    </source>
</evidence>
<comment type="caution">
    <text evidence="5">The sequence shown here is derived from an EMBL/GenBank/DDBJ whole genome shotgun (WGS) entry which is preliminary data.</text>
</comment>
<dbReference type="InterPro" id="IPR011250">
    <property type="entry name" value="OMP/PagP_B-barrel"/>
</dbReference>
<protein>
    <recommendedName>
        <fullName evidence="4">Outer membrane protein beta-barrel domain-containing protein</fullName>
    </recommendedName>
</protein>
<dbReference type="Pfam" id="PF13505">
    <property type="entry name" value="OMP_b-brl"/>
    <property type="match status" value="1"/>
</dbReference>
<feature type="signal peptide" evidence="3">
    <location>
        <begin position="1"/>
        <end position="22"/>
    </location>
</feature>
<comment type="subcellular location">
    <subcellularLocation>
        <location evidence="1">Cell outer membrane</location>
    </subcellularLocation>
</comment>